<proteinExistence type="predicted"/>
<keyword evidence="1" id="KW-0862">Zinc</keyword>
<protein>
    <recommendedName>
        <fullName evidence="3">SWIM-type domain-containing protein</fullName>
    </recommendedName>
</protein>
<evidence type="ECO:0000256" key="2">
    <source>
        <dbReference type="SAM" id="MobiDB-lite"/>
    </source>
</evidence>
<keyword evidence="1" id="KW-0863">Zinc-finger</keyword>
<dbReference type="GO" id="GO:0008270">
    <property type="term" value="F:zinc ion binding"/>
    <property type="evidence" value="ECO:0007669"/>
    <property type="project" value="UniProtKB-KW"/>
</dbReference>
<organism evidence="4 5">
    <name type="scientific">Fomitopsis schrenkii</name>
    <name type="common">Brown rot fungus</name>
    <dbReference type="NCBI Taxonomy" id="2126942"/>
    <lineage>
        <taxon>Eukaryota</taxon>
        <taxon>Fungi</taxon>
        <taxon>Dikarya</taxon>
        <taxon>Basidiomycota</taxon>
        <taxon>Agaricomycotina</taxon>
        <taxon>Agaricomycetes</taxon>
        <taxon>Polyporales</taxon>
        <taxon>Fomitopsis</taxon>
    </lineage>
</organism>
<dbReference type="InterPro" id="IPR007527">
    <property type="entry name" value="Znf_SWIM"/>
</dbReference>
<dbReference type="Proteomes" id="UP000015241">
    <property type="component" value="Unassembled WGS sequence"/>
</dbReference>
<evidence type="ECO:0000313" key="5">
    <source>
        <dbReference type="Proteomes" id="UP000015241"/>
    </source>
</evidence>
<feature type="region of interest" description="Disordered" evidence="2">
    <location>
        <begin position="116"/>
        <end position="136"/>
    </location>
</feature>
<dbReference type="PROSITE" id="PS50966">
    <property type="entry name" value="ZF_SWIM"/>
    <property type="match status" value="1"/>
</dbReference>
<feature type="non-terminal residue" evidence="4">
    <location>
        <position position="158"/>
    </location>
</feature>
<feature type="domain" description="SWIM-type" evidence="3">
    <location>
        <begin position="50"/>
        <end position="89"/>
    </location>
</feature>
<evidence type="ECO:0000256" key="1">
    <source>
        <dbReference type="PROSITE-ProRule" id="PRU00325"/>
    </source>
</evidence>
<dbReference type="AlphaFoldDB" id="S8DXZ0"/>
<sequence length="158" mass="17948">MKDRLPIWYHLGATKKLRKLNNMHASECLRTNHNVTIVADIQRVARRNCYRTLRESGNDYIPEDCTCDKCEEDKGKGCRHPRKCCKTAELVLAEIRPKWNPNVTSPEDGLSLTKQRQDHNSAALDEGGTLTFDPTVTQRGELGDAFRAFVDPSVHDEP</sequence>
<reference evidence="4 5" key="1">
    <citation type="journal article" date="2012" name="Science">
        <title>The Paleozoic origin of enzymatic lignin decomposition reconstructed from 31 fungal genomes.</title>
        <authorList>
            <person name="Floudas D."/>
            <person name="Binder M."/>
            <person name="Riley R."/>
            <person name="Barry K."/>
            <person name="Blanchette R.A."/>
            <person name="Henrissat B."/>
            <person name="Martinez A.T."/>
            <person name="Otillar R."/>
            <person name="Spatafora J.W."/>
            <person name="Yadav J.S."/>
            <person name="Aerts A."/>
            <person name="Benoit I."/>
            <person name="Boyd A."/>
            <person name="Carlson A."/>
            <person name="Copeland A."/>
            <person name="Coutinho P.M."/>
            <person name="de Vries R.P."/>
            <person name="Ferreira P."/>
            <person name="Findley K."/>
            <person name="Foster B."/>
            <person name="Gaskell J."/>
            <person name="Glotzer D."/>
            <person name="Gorecki P."/>
            <person name="Heitman J."/>
            <person name="Hesse C."/>
            <person name="Hori C."/>
            <person name="Igarashi K."/>
            <person name="Jurgens J.A."/>
            <person name="Kallen N."/>
            <person name="Kersten P."/>
            <person name="Kohler A."/>
            <person name="Kuees U."/>
            <person name="Kumar T.K.A."/>
            <person name="Kuo A."/>
            <person name="LaButti K."/>
            <person name="Larrondo L.F."/>
            <person name="Lindquist E."/>
            <person name="Ling A."/>
            <person name="Lombard V."/>
            <person name="Lucas S."/>
            <person name="Lundell T."/>
            <person name="Martin R."/>
            <person name="McLaughlin D.J."/>
            <person name="Morgenstern I."/>
            <person name="Morin E."/>
            <person name="Murat C."/>
            <person name="Nagy L.G."/>
            <person name="Nolan M."/>
            <person name="Ohm R.A."/>
            <person name="Patyshakuliyeva A."/>
            <person name="Rokas A."/>
            <person name="Ruiz-Duenas F.J."/>
            <person name="Sabat G."/>
            <person name="Salamov A."/>
            <person name="Samejima M."/>
            <person name="Schmutz J."/>
            <person name="Slot J.C."/>
            <person name="St John F."/>
            <person name="Stenlid J."/>
            <person name="Sun H."/>
            <person name="Sun S."/>
            <person name="Syed K."/>
            <person name="Tsang A."/>
            <person name="Wiebenga A."/>
            <person name="Young D."/>
            <person name="Pisabarro A."/>
            <person name="Eastwood D.C."/>
            <person name="Martin F."/>
            <person name="Cullen D."/>
            <person name="Grigoriev I.V."/>
            <person name="Hibbett D.S."/>
        </authorList>
    </citation>
    <scope>NUCLEOTIDE SEQUENCE</scope>
    <source>
        <strain evidence="5">FP-58527</strain>
    </source>
</reference>
<dbReference type="InParanoid" id="S8DXZ0"/>
<evidence type="ECO:0000259" key="3">
    <source>
        <dbReference type="PROSITE" id="PS50966"/>
    </source>
</evidence>
<keyword evidence="1" id="KW-0479">Metal-binding</keyword>
<dbReference type="OrthoDB" id="3062525at2759"/>
<accession>S8DXZ0</accession>
<dbReference type="HOGENOM" id="CLU_093362_1_0_1"/>
<keyword evidence="5" id="KW-1185">Reference proteome</keyword>
<dbReference type="EMBL" id="KE504171">
    <property type="protein sequence ID" value="EPS97911.1"/>
    <property type="molecule type" value="Genomic_DNA"/>
</dbReference>
<gene>
    <name evidence="4" type="ORF">FOMPIDRAFT_1127587</name>
</gene>
<evidence type="ECO:0000313" key="4">
    <source>
        <dbReference type="EMBL" id="EPS97911.1"/>
    </source>
</evidence>
<name>S8DXZ0_FOMSC</name>